<comment type="caution">
    <text evidence="2">The sequence shown here is derived from an EMBL/GenBank/DDBJ whole genome shotgun (WGS) entry which is preliminary data.</text>
</comment>
<evidence type="ECO:0000313" key="3">
    <source>
        <dbReference type="Proteomes" id="UP000054314"/>
    </source>
</evidence>
<evidence type="ECO:0000256" key="1">
    <source>
        <dbReference type="SAM" id="Phobius"/>
    </source>
</evidence>
<dbReference type="AlphaFoldDB" id="A0A0A0C0U9"/>
<accession>A0A0A0C0U9</accession>
<reference evidence="2 3" key="1">
    <citation type="submission" date="2013-08" db="EMBL/GenBank/DDBJ databases">
        <title>Genome sequencing of Cellulomonas bogoriensis 69B4.</title>
        <authorList>
            <person name="Chen F."/>
            <person name="Li Y."/>
            <person name="Wang G."/>
        </authorList>
    </citation>
    <scope>NUCLEOTIDE SEQUENCE [LARGE SCALE GENOMIC DNA]</scope>
    <source>
        <strain evidence="2 3">69B4</strain>
    </source>
</reference>
<dbReference type="InterPro" id="IPR052527">
    <property type="entry name" value="Metal_cation-efflux_comp"/>
</dbReference>
<name>A0A0A0C0U9_9CELL</name>
<evidence type="ECO:0008006" key="4">
    <source>
        <dbReference type="Google" id="ProtNLM"/>
    </source>
</evidence>
<keyword evidence="1" id="KW-0812">Transmembrane</keyword>
<dbReference type="Gene3D" id="1.20.120.1630">
    <property type="match status" value="1"/>
</dbReference>
<keyword evidence="1" id="KW-1133">Transmembrane helix</keyword>
<feature type="transmembrane region" description="Helical" evidence="1">
    <location>
        <begin position="83"/>
        <end position="102"/>
    </location>
</feature>
<evidence type="ECO:0000313" key="2">
    <source>
        <dbReference type="EMBL" id="KGM13831.1"/>
    </source>
</evidence>
<keyword evidence="3" id="KW-1185">Reference proteome</keyword>
<gene>
    <name evidence="2" type="ORF">N869_09355</name>
</gene>
<proteinExistence type="predicted"/>
<dbReference type="PANTHER" id="PTHR43847:SF1">
    <property type="entry name" value="BLL3993 PROTEIN"/>
    <property type="match status" value="1"/>
</dbReference>
<dbReference type="PANTHER" id="PTHR43847">
    <property type="entry name" value="BLL3993 PROTEIN"/>
    <property type="match status" value="1"/>
</dbReference>
<sequence>MVVLGHVVLLVVVPVLVPACVQRAPGVAGPHLGPCWTGQHHGPRGRRMMREHIDRYVVGQALAVGALLWPGPSRWPAQRAVRAVALTLMLAGGGFSVVAAALHGTRLTPRVEPHEDIDLLVDGPYAVSRHPVYGGLLVATAGWVLLRRRPEPLVAWSALLAVLLAKTRGEEQRLLARFGPAYEAYRARTPRLVGVARRS</sequence>
<organism evidence="2 3">
    <name type="scientific">Cellulomonas bogoriensis 69B4 = DSM 16987</name>
    <dbReference type="NCBI Taxonomy" id="1386082"/>
    <lineage>
        <taxon>Bacteria</taxon>
        <taxon>Bacillati</taxon>
        <taxon>Actinomycetota</taxon>
        <taxon>Actinomycetes</taxon>
        <taxon>Micrococcales</taxon>
        <taxon>Cellulomonadaceae</taxon>
        <taxon>Cellulomonas</taxon>
    </lineage>
</organism>
<dbReference type="Proteomes" id="UP000054314">
    <property type="component" value="Unassembled WGS sequence"/>
</dbReference>
<dbReference type="EMBL" id="AXCZ01000023">
    <property type="protein sequence ID" value="KGM13831.1"/>
    <property type="molecule type" value="Genomic_DNA"/>
</dbReference>
<keyword evidence="1" id="KW-0472">Membrane</keyword>
<protein>
    <recommendedName>
        <fullName evidence="4">Isoprenylcysteine carboxyl methyltransferase</fullName>
    </recommendedName>
</protein>